<dbReference type="GO" id="GO:0003676">
    <property type="term" value="F:nucleic acid binding"/>
    <property type="evidence" value="ECO:0007669"/>
    <property type="project" value="InterPro"/>
</dbReference>
<comment type="similarity">
    <text evidence="1">Belongs to the eukaryotic/archaeal PrmC-related family.</text>
</comment>
<dbReference type="GO" id="GO:0008276">
    <property type="term" value="F:protein methyltransferase activity"/>
    <property type="evidence" value="ECO:0007669"/>
    <property type="project" value="TreeGrafter"/>
</dbReference>
<dbReference type="GO" id="GO:0032259">
    <property type="term" value="P:methylation"/>
    <property type="evidence" value="ECO:0007669"/>
    <property type="project" value="UniProtKB-KW"/>
</dbReference>
<comment type="caution">
    <text evidence="6">The sequence shown here is derived from an EMBL/GenBank/DDBJ whole genome shotgun (WGS) entry which is preliminary data.</text>
</comment>
<organism evidence="6 7">
    <name type="scientific">Halarchaeum acidiphilum MH1-52-1</name>
    <dbReference type="NCBI Taxonomy" id="1261545"/>
    <lineage>
        <taxon>Archaea</taxon>
        <taxon>Methanobacteriati</taxon>
        <taxon>Methanobacteriota</taxon>
        <taxon>Stenosarchaea group</taxon>
        <taxon>Halobacteria</taxon>
        <taxon>Halobacteriales</taxon>
        <taxon>Halobacteriaceae</taxon>
    </lineage>
</organism>
<reference evidence="6 7" key="1">
    <citation type="submission" date="2013-09" db="EMBL/GenBank/DDBJ databases">
        <title>Whole genome sequencing of Halarchaeum acidiphilum strain MH1-52-1.</title>
        <authorList>
            <person name="Shimane Y."/>
            <person name="Minegishi H."/>
            <person name="Nishi S."/>
            <person name="Echigo A."/>
            <person name="Shuto A."/>
            <person name="Konishi M."/>
            <person name="Ito T."/>
            <person name="Ohkuma M."/>
            <person name="Ohta Y."/>
            <person name="Nagano Y."/>
            <person name="Tsubouchi T."/>
            <person name="Mori K."/>
            <person name="Usui K."/>
            <person name="Kamekura M."/>
            <person name="Usami R."/>
            <person name="Takaki Y."/>
            <person name="Hatada Y."/>
        </authorList>
    </citation>
    <scope>NUCLEOTIDE SEQUENCE [LARGE SCALE GENOMIC DNA]</scope>
    <source>
        <strain evidence="6 7">JCM 16109</strain>
    </source>
</reference>
<dbReference type="InterPro" id="IPR004557">
    <property type="entry name" value="PrmC-related"/>
</dbReference>
<dbReference type="EMBL" id="BATA01000003">
    <property type="protein sequence ID" value="GAD51488.1"/>
    <property type="molecule type" value="Genomic_DNA"/>
</dbReference>
<dbReference type="NCBIfam" id="NF011527">
    <property type="entry name" value="PRK14968.1-1"/>
    <property type="match status" value="1"/>
</dbReference>
<feature type="domain" description="Methyltransferase" evidence="5">
    <location>
        <begin position="52"/>
        <end position="119"/>
    </location>
</feature>
<dbReference type="NCBIfam" id="TIGR00537">
    <property type="entry name" value="hemK_rel_arch"/>
    <property type="match status" value="1"/>
</dbReference>
<evidence type="ECO:0000313" key="7">
    <source>
        <dbReference type="Proteomes" id="UP000016986"/>
    </source>
</evidence>
<dbReference type="Gene3D" id="3.40.50.150">
    <property type="entry name" value="Vaccinia Virus protein VP39"/>
    <property type="match status" value="1"/>
</dbReference>
<evidence type="ECO:0000259" key="5">
    <source>
        <dbReference type="Pfam" id="PF13649"/>
    </source>
</evidence>
<evidence type="ECO:0000256" key="4">
    <source>
        <dbReference type="ARBA" id="ARBA00022691"/>
    </source>
</evidence>
<dbReference type="Pfam" id="PF13649">
    <property type="entry name" value="Methyltransf_25"/>
    <property type="match status" value="1"/>
</dbReference>
<proteinExistence type="inferred from homology"/>
<dbReference type="PROSITE" id="PS00092">
    <property type="entry name" value="N6_MTASE"/>
    <property type="match status" value="1"/>
</dbReference>
<evidence type="ECO:0000256" key="2">
    <source>
        <dbReference type="ARBA" id="ARBA00022603"/>
    </source>
</evidence>
<evidence type="ECO:0000256" key="1">
    <source>
        <dbReference type="ARBA" id="ARBA00006149"/>
    </source>
</evidence>
<dbReference type="eggNOG" id="arCOG00109">
    <property type="taxonomic scope" value="Archaea"/>
</dbReference>
<accession>U3A9Q0</accession>
<dbReference type="PANTHER" id="PTHR45875">
    <property type="entry name" value="METHYLTRANSFERASE N6AMT1"/>
    <property type="match status" value="1"/>
</dbReference>
<keyword evidence="2 6" id="KW-0489">Methyltransferase</keyword>
<gene>
    <name evidence="6" type="ORF">MBEHAL_0248</name>
</gene>
<keyword evidence="7" id="KW-1185">Reference proteome</keyword>
<evidence type="ECO:0000313" key="6">
    <source>
        <dbReference type="EMBL" id="GAD51488.1"/>
    </source>
</evidence>
<dbReference type="GO" id="GO:0008757">
    <property type="term" value="F:S-adenosylmethionine-dependent methyltransferase activity"/>
    <property type="evidence" value="ECO:0007669"/>
    <property type="project" value="TreeGrafter"/>
</dbReference>
<name>U3A9Q0_9EURY</name>
<dbReference type="InterPro" id="IPR041698">
    <property type="entry name" value="Methyltransf_25"/>
</dbReference>
<dbReference type="GO" id="GO:0035657">
    <property type="term" value="C:eRF1 methyltransferase complex"/>
    <property type="evidence" value="ECO:0007669"/>
    <property type="project" value="TreeGrafter"/>
</dbReference>
<dbReference type="CDD" id="cd02440">
    <property type="entry name" value="AdoMet_MTases"/>
    <property type="match status" value="1"/>
</dbReference>
<dbReference type="InterPro" id="IPR029063">
    <property type="entry name" value="SAM-dependent_MTases_sf"/>
</dbReference>
<dbReference type="Proteomes" id="UP000016986">
    <property type="component" value="Unassembled WGS sequence"/>
</dbReference>
<sequence>MEARVRTPGRMSMSGDDLAGRRGVETDVYDPAEDSRLLADVACEAVSESDLVADVGTGSGYVAATVTAETSARVLGTDLNPHACRRARDAGVEAVRANLVAPFRADAFDVVLFNPPYLPADAAAARDDWMEVALTGGETGREVVEAFLDDVGRVLSPDGYVLLLVSTLTGVDEVVDYAGERGFSTVALADESFPFETLSVLKLVR</sequence>
<protein>
    <submittedName>
        <fullName evidence="6">Protein-N(5)-glutamine methyltransferase prmC, methylates polypeptide chain release factors RF1 and RF2</fullName>
    </submittedName>
</protein>
<keyword evidence="3 6" id="KW-0808">Transferase</keyword>
<dbReference type="InterPro" id="IPR002052">
    <property type="entry name" value="DNA_methylase_N6_adenine_CS"/>
</dbReference>
<dbReference type="SUPFAM" id="SSF53335">
    <property type="entry name" value="S-adenosyl-L-methionine-dependent methyltransferases"/>
    <property type="match status" value="1"/>
</dbReference>
<evidence type="ECO:0000256" key="3">
    <source>
        <dbReference type="ARBA" id="ARBA00022679"/>
    </source>
</evidence>
<dbReference type="InterPro" id="IPR052190">
    <property type="entry name" value="Euk-Arch_PrmC-MTase"/>
</dbReference>
<keyword evidence="4" id="KW-0949">S-adenosyl-L-methionine</keyword>
<dbReference type="PANTHER" id="PTHR45875:SF1">
    <property type="entry name" value="METHYLTRANSFERASE N6AMT1"/>
    <property type="match status" value="1"/>
</dbReference>
<dbReference type="AlphaFoldDB" id="U3A9Q0"/>